<dbReference type="InterPro" id="IPR036249">
    <property type="entry name" value="Thioredoxin-like_sf"/>
</dbReference>
<evidence type="ECO:0000256" key="11">
    <source>
        <dbReference type="ARBA" id="ARBA00042639"/>
    </source>
</evidence>
<evidence type="ECO:0000256" key="3">
    <source>
        <dbReference type="ARBA" id="ARBA00013017"/>
    </source>
</evidence>
<evidence type="ECO:0000256" key="5">
    <source>
        <dbReference type="ARBA" id="ARBA00022862"/>
    </source>
</evidence>
<dbReference type="RefSeq" id="WP_162310613.1">
    <property type="nucleotide sequence ID" value="NZ_JACHGU010000004.1"/>
</dbReference>
<keyword evidence="16" id="KW-1185">Reference proteome</keyword>
<evidence type="ECO:0000256" key="8">
    <source>
        <dbReference type="ARBA" id="ARBA00023284"/>
    </source>
</evidence>
<evidence type="ECO:0000313" key="15">
    <source>
        <dbReference type="EMBL" id="KAF1686986.1"/>
    </source>
</evidence>
<reference evidence="15 16" key="1">
    <citation type="submission" date="2017-10" db="EMBL/GenBank/DDBJ databases">
        <title>Whole genome sequencing of Pseudoxanthomonas broegbernensis DSM 12573(T).</title>
        <authorList>
            <person name="Kumar S."/>
            <person name="Bansal K."/>
            <person name="Kaur A."/>
            <person name="Patil P."/>
            <person name="Sharma S."/>
            <person name="Patil P.B."/>
        </authorList>
    </citation>
    <scope>NUCLEOTIDE SEQUENCE [LARGE SCALE GENOMIC DNA]</scope>
    <source>
        <strain evidence="15 16">DSM 12573</strain>
    </source>
</reference>
<evidence type="ECO:0000256" key="7">
    <source>
        <dbReference type="ARBA" id="ARBA00023157"/>
    </source>
</evidence>
<dbReference type="CDD" id="cd03017">
    <property type="entry name" value="PRX_BCP"/>
    <property type="match status" value="1"/>
</dbReference>
<sequence length="185" mass="19740">MSLRACAAARAFAGALLLWTAALAAAIPAGGPEAGAPAPDFELPDQHGRVHRLQDYRGGWLVLYFYPKAFTPGCTDQACAFRDDIVALRKAGAKVVGVSLDEVASQAEFAEKYQVPFPLLSDAGKETARRYGVLAWREGRGDYSRRETFLIDAGGTVVRRYRDVDPQANVAQVLADIGRAGAAGG</sequence>
<evidence type="ECO:0000313" key="16">
    <source>
        <dbReference type="Proteomes" id="UP000462066"/>
    </source>
</evidence>
<protein>
    <recommendedName>
        <fullName evidence="3">thioredoxin-dependent peroxiredoxin</fullName>
        <ecNumber evidence="3">1.11.1.24</ecNumber>
    </recommendedName>
    <alternativeName>
        <fullName evidence="9">Thioredoxin peroxidase</fullName>
    </alternativeName>
    <alternativeName>
        <fullName evidence="11">Thioredoxin-dependent peroxiredoxin Bcp</fullName>
    </alternativeName>
</protein>
<dbReference type="Proteomes" id="UP000462066">
    <property type="component" value="Unassembled WGS sequence"/>
</dbReference>
<dbReference type="EC" id="1.11.1.24" evidence="3"/>
<evidence type="ECO:0000256" key="13">
    <source>
        <dbReference type="SAM" id="SignalP"/>
    </source>
</evidence>
<evidence type="ECO:0000256" key="10">
    <source>
        <dbReference type="ARBA" id="ARBA00038489"/>
    </source>
</evidence>
<dbReference type="InterPro" id="IPR000866">
    <property type="entry name" value="AhpC/TSA"/>
</dbReference>
<gene>
    <name evidence="15" type="ORF">B1992_06325</name>
</gene>
<dbReference type="GO" id="GO:0008379">
    <property type="term" value="F:thioredoxin peroxidase activity"/>
    <property type="evidence" value="ECO:0007669"/>
    <property type="project" value="TreeGrafter"/>
</dbReference>
<dbReference type="PANTHER" id="PTHR42801">
    <property type="entry name" value="THIOREDOXIN-DEPENDENT PEROXIDE REDUCTASE"/>
    <property type="match status" value="1"/>
</dbReference>
<dbReference type="GO" id="GO:0045454">
    <property type="term" value="P:cell redox homeostasis"/>
    <property type="evidence" value="ECO:0007669"/>
    <property type="project" value="TreeGrafter"/>
</dbReference>
<dbReference type="PANTHER" id="PTHR42801:SF4">
    <property type="entry name" value="AHPC_TSA FAMILY PROTEIN"/>
    <property type="match status" value="1"/>
</dbReference>
<feature type="domain" description="Thioredoxin" evidence="14">
    <location>
        <begin position="32"/>
        <end position="182"/>
    </location>
</feature>
<keyword evidence="5" id="KW-0049">Antioxidant</keyword>
<evidence type="ECO:0000256" key="6">
    <source>
        <dbReference type="ARBA" id="ARBA00023002"/>
    </source>
</evidence>
<comment type="function">
    <text evidence="1">Thiol-specific peroxidase that catalyzes the reduction of hydrogen peroxide and organic hydroperoxides to water and alcohols, respectively. Plays a role in cell protection against oxidative stress by detoxifying peroxides and as sensor of hydrogen peroxide-mediated signaling events.</text>
</comment>
<keyword evidence="13" id="KW-0732">Signal</keyword>
<comment type="catalytic activity">
    <reaction evidence="12">
        <text>a hydroperoxide + [thioredoxin]-dithiol = an alcohol + [thioredoxin]-disulfide + H2O</text>
        <dbReference type="Rhea" id="RHEA:62620"/>
        <dbReference type="Rhea" id="RHEA-COMP:10698"/>
        <dbReference type="Rhea" id="RHEA-COMP:10700"/>
        <dbReference type="ChEBI" id="CHEBI:15377"/>
        <dbReference type="ChEBI" id="CHEBI:29950"/>
        <dbReference type="ChEBI" id="CHEBI:30879"/>
        <dbReference type="ChEBI" id="CHEBI:35924"/>
        <dbReference type="ChEBI" id="CHEBI:50058"/>
        <dbReference type="EC" id="1.11.1.24"/>
    </reaction>
</comment>
<dbReference type="Gene3D" id="3.40.30.10">
    <property type="entry name" value="Glutaredoxin"/>
    <property type="match status" value="1"/>
</dbReference>
<evidence type="ECO:0000256" key="1">
    <source>
        <dbReference type="ARBA" id="ARBA00003330"/>
    </source>
</evidence>
<proteinExistence type="inferred from homology"/>
<evidence type="ECO:0000256" key="2">
    <source>
        <dbReference type="ARBA" id="ARBA00011245"/>
    </source>
</evidence>
<dbReference type="EMBL" id="MWIP01000004">
    <property type="protein sequence ID" value="KAF1686986.1"/>
    <property type="molecule type" value="Genomic_DNA"/>
</dbReference>
<feature type="signal peptide" evidence="13">
    <location>
        <begin position="1"/>
        <end position="24"/>
    </location>
</feature>
<dbReference type="FunFam" id="3.40.30.10:FF:000007">
    <property type="entry name" value="Thioredoxin-dependent thiol peroxidase"/>
    <property type="match status" value="1"/>
</dbReference>
<dbReference type="Pfam" id="PF00578">
    <property type="entry name" value="AhpC-TSA"/>
    <property type="match status" value="1"/>
</dbReference>
<accession>A0A7V8GNC6</accession>
<keyword evidence="6" id="KW-0560">Oxidoreductase</keyword>
<dbReference type="AlphaFoldDB" id="A0A7V8GNC6"/>
<dbReference type="SUPFAM" id="SSF52833">
    <property type="entry name" value="Thioredoxin-like"/>
    <property type="match status" value="1"/>
</dbReference>
<evidence type="ECO:0000256" key="9">
    <source>
        <dbReference type="ARBA" id="ARBA00032824"/>
    </source>
</evidence>
<comment type="caution">
    <text evidence="15">The sequence shown here is derived from an EMBL/GenBank/DDBJ whole genome shotgun (WGS) entry which is preliminary data.</text>
</comment>
<evidence type="ECO:0000256" key="4">
    <source>
        <dbReference type="ARBA" id="ARBA00022559"/>
    </source>
</evidence>
<feature type="chain" id="PRO_5031401410" description="thioredoxin-dependent peroxiredoxin" evidence="13">
    <location>
        <begin position="25"/>
        <end position="185"/>
    </location>
</feature>
<dbReference type="GO" id="GO:0034599">
    <property type="term" value="P:cellular response to oxidative stress"/>
    <property type="evidence" value="ECO:0007669"/>
    <property type="project" value="TreeGrafter"/>
</dbReference>
<dbReference type="PROSITE" id="PS51352">
    <property type="entry name" value="THIOREDOXIN_2"/>
    <property type="match status" value="1"/>
</dbReference>
<name>A0A7V8GNC6_9GAMM</name>
<comment type="subunit">
    <text evidence="2">Monomer.</text>
</comment>
<dbReference type="InterPro" id="IPR013766">
    <property type="entry name" value="Thioredoxin_domain"/>
</dbReference>
<organism evidence="15 16">
    <name type="scientific">Pseudoxanthomonas broegbernensis</name>
    <dbReference type="NCBI Taxonomy" id="83619"/>
    <lineage>
        <taxon>Bacteria</taxon>
        <taxon>Pseudomonadati</taxon>
        <taxon>Pseudomonadota</taxon>
        <taxon>Gammaproteobacteria</taxon>
        <taxon>Lysobacterales</taxon>
        <taxon>Lysobacteraceae</taxon>
        <taxon>Pseudoxanthomonas</taxon>
    </lineage>
</organism>
<evidence type="ECO:0000256" key="12">
    <source>
        <dbReference type="ARBA" id="ARBA00049091"/>
    </source>
</evidence>
<keyword evidence="7" id="KW-1015">Disulfide bond</keyword>
<comment type="similarity">
    <text evidence="10">Belongs to the peroxiredoxin family. BCP/PrxQ subfamily.</text>
</comment>
<keyword evidence="8" id="KW-0676">Redox-active center</keyword>
<dbReference type="GO" id="GO:0005737">
    <property type="term" value="C:cytoplasm"/>
    <property type="evidence" value="ECO:0007669"/>
    <property type="project" value="TreeGrafter"/>
</dbReference>
<evidence type="ECO:0000259" key="14">
    <source>
        <dbReference type="PROSITE" id="PS51352"/>
    </source>
</evidence>
<keyword evidence="4" id="KW-0575">Peroxidase</keyword>
<dbReference type="InterPro" id="IPR050924">
    <property type="entry name" value="Peroxiredoxin_BCP/PrxQ"/>
</dbReference>